<accession>A0A9Q0DZ82</accession>
<gene>
    <name evidence="2" type="ORF">NHX12_004536</name>
</gene>
<evidence type="ECO:0000313" key="3">
    <source>
        <dbReference type="Proteomes" id="UP001148018"/>
    </source>
</evidence>
<comment type="caution">
    <text evidence="2">The sequence shown here is derived from an EMBL/GenBank/DDBJ whole genome shotgun (WGS) entry which is preliminary data.</text>
</comment>
<sequence length="159" mass="17713">MAGRLRGGRFTPACGLRQRGKPGDGGPPVDVNVNQSGERRGAGKSPRLVHRKLSKWPIVLEQSTSNHTTCFSSVNENSHSEREVGTTTSRPIRGPRLSKPPDPSEHLITPMSGRACSKTPADDLIMFYRQRGPFHKNKESTRGKPGMERDKRWNGEYYC</sequence>
<proteinExistence type="predicted"/>
<dbReference type="EMBL" id="JANIIK010000111">
    <property type="protein sequence ID" value="KAJ3595232.1"/>
    <property type="molecule type" value="Genomic_DNA"/>
</dbReference>
<keyword evidence="3" id="KW-1185">Reference proteome</keyword>
<feature type="region of interest" description="Disordered" evidence="1">
    <location>
        <begin position="1"/>
        <end position="116"/>
    </location>
</feature>
<evidence type="ECO:0000256" key="1">
    <source>
        <dbReference type="SAM" id="MobiDB-lite"/>
    </source>
</evidence>
<protein>
    <submittedName>
        <fullName evidence="2">Uncharacterized protein</fullName>
    </submittedName>
</protein>
<name>A0A9Q0DZ82_9TELE</name>
<organism evidence="2 3">
    <name type="scientific">Muraenolepis orangiensis</name>
    <name type="common">Patagonian moray cod</name>
    <dbReference type="NCBI Taxonomy" id="630683"/>
    <lineage>
        <taxon>Eukaryota</taxon>
        <taxon>Metazoa</taxon>
        <taxon>Chordata</taxon>
        <taxon>Craniata</taxon>
        <taxon>Vertebrata</taxon>
        <taxon>Euteleostomi</taxon>
        <taxon>Actinopterygii</taxon>
        <taxon>Neopterygii</taxon>
        <taxon>Teleostei</taxon>
        <taxon>Neoteleostei</taxon>
        <taxon>Acanthomorphata</taxon>
        <taxon>Zeiogadaria</taxon>
        <taxon>Gadariae</taxon>
        <taxon>Gadiformes</taxon>
        <taxon>Muraenolepidoidei</taxon>
        <taxon>Muraenolepididae</taxon>
        <taxon>Muraenolepis</taxon>
    </lineage>
</organism>
<evidence type="ECO:0000313" key="2">
    <source>
        <dbReference type="EMBL" id="KAJ3595232.1"/>
    </source>
</evidence>
<dbReference type="AlphaFoldDB" id="A0A9Q0DZ82"/>
<dbReference type="Proteomes" id="UP001148018">
    <property type="component" value="Unassembled WGS sequence"/>
</dbReference>
<reference evidence="2" key="1">
    <citation type="submission" date="2022-07" db="EMBL/GenBank/DDBJ databases">
        <title>Chromosome-level genome of Muraenolepis orangiensis.</title>
        <authorList>
            <person name="Kim J."/>
        </authorList>
    </citation>
    <scope>NUCLEOTIDE SEQUENCE</scope>
    <source>
        <strain evidence="2">KU_S4_2022</strain>
        <tissue evidence="2">Muscle</tissue>
    </source>
</reference>
<feature type="compositionally biased region" description="Polar residues" evidence="1">
    <location>
        <begin position="61"/>
        <end position="77"/>
    </location>
</feature>